<dbReference type="SUPFAM" id="SSF53098">
    <property type="entry name" value="Ribonuclease H-like"/>
    <property type="match status" value="1"/>
</dbReference>
<accession>A0A158KIW5</accession>
<dbReference type="Proteomes" id="UP000054717">
    <property type="component" value="Unassembled WGS sequence"/>
</dbReference>
<proteinExistence type="predicted"/>
<comment type="caution">
    <text evidence="2">The sequence shown here is derived from an EMBL/GenBank/DDBJ whole genome shotgun (WGS) entry which is preliminary data.</text>
</comment>
<dbReference type="InterPro" id="IPR001584">
    <property type="entry name" value="Integrase_cat-core"/>
</dbReference>
<dbReference type="GO" id="GO:0015074">
    <property type="term" value="P:DNA integration"/>
    <property type="evidence" value="ECO:0007669"/>
    <property type="project" value="InterPro"/>
</dbReference>
<evidence type="ECO:0000313" key="3">
    <source>
        <dbReference type="Proteomes" id="UP000054717"/>
    </source>
</evidence>
<dbReference type="PANTHER" id="PTHR35004">
    <property type="entry name" value="TRANSPOSASE RV3428C-RELATED"/>
    <property type="match status" value="1"/>
</dbReference>
<dbReference type="PROSITE" id="PS50994">
    <property type="entry name" value="INTEGRASE"/>
    <property type="match status" value="1"/>
</dbReference>
<dbReference type="NCBIfam" id="NF033546">
    <property type="entry name" value="transpos_IS21"/>
    <property type="match status" value="1"/>
</dbReference>
<dbReference type="InterPro" id="IPR012337">
    <property type="entry name" value="RNaseH-like_sf"/>
</dbReference>
<gene>
    <name evidence="2" type="ORF">AWB66_06370</name>
</gene>
<protein>
    <submittedName>
        <fullName evidence="2">Integrase catalytic subunit</fullName>
    </submittedName>
</protein>
<dbReference type="STRING" id="326475.AWB66_06370"/>
<organism evidence="2 3">
    <name type="scientific">Caballeronia telluris</name>
    <dbReference type="NCBI Taxonomy" id="326475"/>
    <lineage>
        <taxon>Bacteria</taxon>
        <taxon>Pseudomonadati</taxon>
        <taxon>Pseudomonadota</taxon>
        <taxon>Betaproteobacteria</taxon>
        <taxon>Burkholderiales</taxon>
        <taxon>Burkholderiaceae</taxon>
        <taxon>Caballeronia</taxon>
    </lineage>
</organism>
<sequence length="548" mass="62491">MNVLKQHLQSAIFTLLERGVSQHRIHELTGIDRKTIRRYQALHEAQQAGGANSSTAATIGSGDPVVAQIPPSQIPPLPRPPASGGAPVSSFNFARSASEPYREWIEQQVRLKRNAQAIYQDLVDQHGFTASYESVKRFVRALRHVDPEQFDRLEFAAGEEAQVDYGEGALTRDPKTGRYRRPRLFVMTLRYSRRSFRRVVWKSSKQVWAQLHEEAFRYFGGSVSYVVLDNLREGVITPDLYEPEINRLYAAMLEHYGVIADPARVRDPNRKGSVENAIQHTQNTALAGRRFESLDAQNEFLMHWEENWAAKRIHGRARRQVEAMFQEEKPHLRPLPITGFRYFTEVVRTVWDDTTVSVERSNYAARPAPIGSLVCVRIYDTTIEIRDRRSQELLRTHPRHIEPGSLELPESERPFNPSRQTSLALASATDIGPQTKTLCQHLFDAEGRVGHRGMWGIVALAKKYPAWLVEQACDHALRHHLYRYRQVRAVVERLFQQALERLDRAPQLALPLTQEHALIRPGDEYGEFFNVGAQHSAAPHPTTSGETA</sequence>
<dbReference type="EMBL" id="FCNZ02000096">
    <property type="protein sequence ID" value="SAL81086.1"/>
    <property type="molecule type" value="Genomic_DNA"/>
</dbReference>
<feature type="domain" description="Integrase catalytic" evidence="1">
    <location>
        <begin position="143"/>
        <end position="329"/>
    </location>
</feature>
<evidence type="ECO:0000259" key="1">
    <source>
        <dbReference type="PROSITE" id="PS50994"/>
    </source>
</evidence>
<evidence type="ECO:0000313" key="2">
    <source>
        <dbReference type="EMBL" id="SAL81086.1"/>
    </source>
</evidence>
<keyword evidence="3" id="KW-1185">Reference proteome</keyword>
<dbReference type="RefSeq" id="WP_087634017.1">
    <property type="nucleotide sequence ID" value="NZ_FCNZ02000096.1"/>
</dbReference>
<reference evidence="2" key="1">
    <citation type="submission" date="2016-01" db="EMBL/GenBank/DDBJ databases">
        <authorList>
            <person name="Peeters Charlotte."/>
        </authorList>
    </citation>
    <scope>NUCLEOTIDE SEQUENCE</scope>
    <source>
        <strain evidence="2">LMG 22936</strain>
    </source>
</reference>
<dbReference type="AlphaFoldDB" id="A0A158KIW5"/>
<dbReference type="PANTHER" id="PTHR35004:SF8">
    <property type="entry name" value="TRANSPOSASE RV3428C-RELATED"/>
    <property type="match status" value="1"/>
</dbReference>
<name>A0A158KIW5_9BURK</name>